<dbReference type="AlphaFoldDB" id="A0A1H2NP77"/>
<dbReference type="InterPro" id="IPR019887">
    <property type="entry name" value="Tscrpt_reg_AsnC/Lrp_C"/>
</dbReference>
<dbReference type="InterPro" id="IPR011008">
    <property type="entry name" value="Dimeric_a/b-barrel"/>
</dbReference>
<accession>A0A1H2NP77</accession>
<evidence type="ECO:0000256" key="1">
    <source>
        <dbReference type="ARBA" id="ARBA00023015"/>
    </source>
</evidence>
<dbReference type="Pfam" id="PF01037">
    <property type="entry name" value="AsnC_trans_reg"/>
    <property type="match status" value="1"/>
</dbReference>
<evidence type="ECO:0000259" key="4">
    <source>
        <dbReference type="PROSITE" id="PS50956"/>
    </source>
</evidence>
<dbReference type="InterPro" id="IPR036390">
    <property type="entry name" value="WH_DNA-bd_sf"/>
</dbReference>
<dbReference type="PROSITE" id="PS00519">
    <property type="entry name" value="HTH_ASNC_1"/>
    <property type="match status" value="1"/>
</dbReference>
<evidence type="ECO:0000256" key="2">
    <source>
        <dbReference type="ARBA" id="ARBA00023125"/>
    </source>
</evidence>
<organism evidence="5 6">
    <name type="scientific">Pseudomonas vancouverensis</name>
    <dbReference type="NCBI Taxonomy" id="95300"/>
    <lineage>
        <taxon>Bacteria</taxon>
        <taxon>Pseudomonadati</taxon>
        <taxon>Pseudomonadota</taxon>
        <taxon>Gammaproteobacteria</taxon>
        <taxon>Pseudomonadales</taxon>
        <taxon>Pseudomonadaceae</taxon>
        <taxon>Pseudomonas</taxon>
    </lineage>
</organism>
<evidence type="ECO:0000313" key="6">
    <source>
        <dbReference type="Proteomes" id="UP000295254"/>
    </source>
</evidence>
<dbReference type="RefSeq" id="WP_093222830.1">
    <property type="nucleotide sequence ID" value="NZ_LT629803.1"/>
</dbReference>
<protein>
    <submittedName>
        <fullName evidence="5">Lrp/AsnC family transcriptional regulator</fullName>
    </submittedName>
</protein>
<sequence>MKKVKLDRINRAILENLQLNARISNLELAEKINLSPSACLQRTKALEDAGYIRAYMASIDLDAICINVMAYVMFSLRDHAGHLRVQFERFIAKRRELVDCLKVDGEYDYIALATCSTVTDFNTLCEQLLDENPNILKINSSIILDKTKWFAGYPLENLMWRD</sequence>
<dbReference type="InterPro" id="IPR011991">
    <property type="entry name" value="ArsR-like_HTH"/>
</dbReference>
<dbReference type="GO" id="GO:0043565">
    <property type="term" value="F:sequence-specific DNA binding"/>
    <property type="evidence" value="ECO:0007669"/>
    <property type="project" value="InterPro"/>
</dbReference>
<evidence type="ECO:0000313" key="5">
    <source>
        <dbReference type="EMBL" id="TDB62463.1"/>
    </source>
</evidence>
<dbReference type="OrthoDB" id="8590699at2"/>
<dbReference type="SMART" id="SM00344">
    <property type="entry name" value="HTH_ASNC"/>
    <property type="match status" value="1"/>
</dbReference>
<dbReference type="InterPro" id="IPR036388">
    <property type="entry name" value="WH-like_DNA-bd_sf"/>
</dbReference>
<keyword evidence="2" id="KW-0238">DNA-binding</keyword>
<dbReference type="Proteomes" id="UP000295254">
    <property type="component" value="Unassembled WGS sequence"/>
</dbReference>
<dbReference type="PANTHER" id="PTHR30154:SF34">
    <property type="entry name" value="TRANSCRIPTIONAL REGULATOR AZLB"/>
    <property type="match status" value="1"/>
</dbReference>
<dbReference type="PROSITE" id="PS50956">
    <property type="entry name" value="HTH_ASNC_2"/>
    <property type="match status" value="1"/>
</dbReference>
<dbReference type="GO" id="GO:0043200">
    <property type="term" value="P:response to amino acid"/>
    <property type="evidence" value="ECO:0007669"/>
    <property type="project" value="TreeGrafter"/>
</dbReference>
<dbReference type="Gene3D" id="1.10.10.10">
    <property type="entry name" value="Winged helix-like DNA-binding domain superfamily/Winged helix DNA-binding domain"/>
    <property type="match status" value="1"/>
</dbReference>
<keyword evidence="6" id="KW-1185">Reference proteome</keyword>
<keyword evidence="3" id="KW-0804">Transcription</keyword>
<feature type="domain" description="HTH asnC-type" evidence="4">
    <location>
        <begin position="6"/>
        <end position="72"/>
    </location>
</feature>
<dbReference type="STRING" id="95300.SAMN05216558_2678"/>
<dbReference type="PANTHER" id="PTHR30154">
    <property type="entry name" value="LEUCINE-RESPONSIVE REGULATORY PROTEIN"/>
    <property type="match status" value="1"/>
</dbReference>
<reference evidence="6" key="1">
    <citation type="journal article" date="2019" name="bioRxiv">
        <title>Bacterially produced spermidine induces plant systemic susceptibility to pathogens.</title>
        <authorList>
            <person name="Melnyk R.A."/>
            <person name="Beskrovnaya P.A."/>
            <person name="Liu Z."/>
            <person name="Song Y."/>
            <person name="Haney C.H."/>
        </authorList>
    </citation>
    <scope>NUCLEOTIDE SEQUENCE [LARGE SCALE GENOMIC DNA]</scope>
    <source>
        <strain evidence="6">Dha-51</strain>
    </source>
</reference>
<comment type="caution">
    <text evidence="5">The sequence shown here is derived from an EMBL/GenBank/DDBJ whole genome shotgun (WGS) entry which is preliminary data.</text>
</comment>
<gene>
    <name evidence="5" type="ORF">EIY72_14200</name>
</gene>
<keyword evidence="1" id="KW-0805">Transcription regulation</keyword>
<dbReference type="EMBL" id="RRZK01000018">
    <property type="protein sequence ID" value="TDB62463.1"/>
    <property type="molecule type" value="Genomic_DNA"/>
</dbReference>
<dbReference type="GO" id="GO:0006355">
    <property type="term" value="P:regulation of DNA-templated transcription"/>
    <property type="evidence" value="ECO:0007669"/>
    <property type="project" value="UniProtKB-ARBA"/>
</dbReference>
<evidence type="ECO:0000256" key="3">
    <source>
        <dbReference type="ARBA" id="ARBA00023163"/>
    </source>
</evidence>
<dbReference type="SUPFAM" id="SSF46785">
    <property type="entry name" value="Winged helix' DNA-binding domain"/>
    <property type="match status" value="1"/>
</dbReference>
<proteinExistence type="predicted"/>
<name>A0A1H2NP77_PSEVA</name>
<dbReference type="SUPFAM" id="SSF54909">
    <property type="entry name" value="Dimeric alpha+beta barrel"/>
    <property type="match status" value="1"/>
</dbReference>
<dbReference type="CDD" id="cd00090">
    <property type="entry name" value="HTH_ARSR"/>
    <property type="match status" value="1"/>
</dbReference>
<dbReference type="Pfam" id="PF13412">
    <property type="entry name" value="HTH_24"/>
    <property type="match status" value="1"/>
</dbReference>
<dbReference type="InterPro" id="IPR019885">
    <property type="entry name" value="Tscrpt_reg_HTH_AsnC-type_CS"/>
</dbReference>
<dbReference type="PRINTS" id="PR00033">
    <property type="entry name" value="HTHASNC"/>
</dbReference>
<dbReference type="GO" id="GO:0005829">
    <property type="term" value="C:cytosol"/>
    <property type="evidence" value="ECO:0007669"/>
    <property type="project" value="TreeGrafter"/>
</dbReference>
<dbReference type="Gene3D" id="3.30.70.920">
    <property type="match status" value="1"/>
</dbReference>
<dbReference type="InterPro" id="IPR019888">
    <property type="entry name" value="Tscrpt_reg_AsnC-like"/>
</dbReference>
<dbReference type="InterPro" id="IPR000485">
    <property type="entry name" value="AsnC-type_HTH_dom"/>
</dbReference>